<dbReference type="RefSeq" id="WP_024266541.1">
    <property type="nucleotide sequence ID" value="NC_023035.1"/>
</dbReference>
<evidence type="ECO:0000313" key="2">
    <source>
        <dbReference type="Proteomes" id="UP000018680"/>
    </source>
</evidence>
<dbReference type="HOGENOM" id="CLU_806295_0_0_12"/>
<gene>
    <name evidence="1" type="ORF">L21SP2_0164</name>
</gene>
<dbReference type="OrthoDB" id="356614at2"/>
<dbReference type="EMBL" id="CP006939">
    <property type="protein sequence ID" value="AHC13608.1"/>
    <property type="molecule type" value="Genomic_DNA"/>
</dbReference>
<evidence type="ECO:0000313" key="1">
    <source>
        <dbReference type="EMBL" id="AHC13608.1"/>
    </source>
</evidence>
<proteinExistence type="predicted"/>
<protein>
    <submittedName>
        <fullName evidence="1">Uncharacterized protein</fullName>
    </submittedName>
</protein>
<organism evidence="1 2">
    <name type="scientific">Salinispira pacifica</name>
    <dbReference type="NCBI Taxonomy" id="1307761"/>
    <lineage>
        <taxon>Bacteria</taxon>
        <taxon>Pseudomonadati</taxon>
        <taxon>Spirochaetota</taxon>
        <taxon>Spirochaetia</taxon>
        <taxon>Spirochaetales</taxon>
        <taxon>Spirochaetaceae</taxon>
        <taxon>Salinispira</taxon>
    </lineage>
</organism>
<name>V5WCS9_9SPIO</name>
<sequence>MKITRARNYRLYFGNPKLRMLDLALDGGRALFGHTPPGLGKSYKNAISRGLYTDVGTRIHGIVSRELRSLFPGYQPLIFPHRRDALDFLGMTREDFAAADFSSPHELHNGVLVWRPFAAPLSEPHAAAGDRSFSVDFDPDRPLFPAPGSQTGASPAPRVILPVFPQPGENSPQVLMYARDAGLNPKNVPGCPGIALHGLQHCMGLTRRAVQLGSFRSAAKQKYQPEKHRKAMGVSNFLFSEEQWLRFIPAELNYFTRTGPYLIPPGRFPPDRSRRTQESVESEQATAVWKELSRELLQQGILLPPSAGDILVLPAIASQREAGDIRRTLQYIQSRMEGTTGETS</sequence>
<reference evidence="1 2" key="1">
    <citation type="journal article" date="2015" name="Stand. Genomic Sci.">
        <title>Complete genome sequence and description of Salinispira pacifica gen. nov., sp. nov., a novel spirochaete isolated form a hypersaline microbial mat.</title>
        <authorList>
            <person name="Ben Hania W."/>
            <person name="Joseph M."/>
            <person name="Schumann P."/>
            <person name="Bunk B."/>
            <person name="Fiebig A."/>
            <person name="Sproer C."/>
            <person name="Klenk H.P."/>
            <person name="Fardeau M.L."/>
            <person name="Spring S."/>
        </authorList>
    </citation>
    <scope>NUCLEOTIDE SEQUENCE [LARGE SCALE GENOMIC DNA]</scope>
    <source>
        <strain evidence="1 2">L21-RPul-D2</strain>
    </source>
</reference>
<accession>V5WCS9</accession>
<keyword evidence="2" id="KW-1185">Reference proteome</keyword>
<dbReference type="STRING" id="1307761.L21SP2_0164"/>
<dbReference type="AlphaFoldDB" id="V5WCS9"/>
<dbReference type="Proteomes" id="UP000018680">
    <property type="component" value="Chromosome"/>
</dbReference>
<dbReference type="KEGG" id="slr:L21SP2_0164"/>